<protein>
    <submittedName>
        <fullName evidence="1">Uncharacterized protein</fullName>
    </submittedName>
</protein>
<accession>A0A4Y8N7M7</accession>
<dbReference type="RefSeq" id="WP_166799267.1">
    <property type="nucleotide sequence ID" value="NZ_JBHSXU010000001.1"/>
</dbReference>
<gene>
    <name evidence="1" type="ORF">E2553_12685</name>
</gene>
<evidence type="ECO:0000313" key="1">
    <source>
        <dbReference type="EMBL" id="TFE45796.1"/>
    </source>
</evidence>
<dbReference type="EMBL" id="SNVI01000001">
    <property type="protein sequence ID" value="TFE45796.1"/>
    <property type="molecule type" value="Genomic_DNA"/>
</dbReference>
<reference evidence="1 2" key="1">
    <citation type="submission" date="2019-03" db="EMBL/GenBank/DDBJ databases">
        <title>Complete Genome Sequence of Paraburkholderia dipogonis ICMP 19430T, a Nitrogen-fixing Symbiont of the South African Invasive Legume Dipogon lignosus in New Zealand.</title>
        <authorList>
            <person name="De Meyer S.E."/>
        </authorList>
    </citation>
    <scope>NUCLEOTIDE SEQUENCE [LARGE SCALE GENOMIC DNA]</scope>
    <source>
        <strain evidence="1 2">ICMP 19430</strain>
    </source>
</reference>
<comment type="caution">
    <text evidence="1">The sequence shown here is derived from an EMBL/GenBank/DDBJ whole genome shotgun (WGS) entry which is preliminary data.</text>
</comment>
<proteinExistence type="predicted"/>
<dbReference type="AlphaFoldDB" id="A0A4Y8N7M7"/>
<sequence length="251" mass="28803">MEKEYRLRLEDYTETENELGKSQLAKYIVHRRVILDLLERSLQKLAGDASYALEQDLHNLVFPMGKTSVDIFRDQQNLWVIDEGLSFHSILASDKKMKSVPGLGSTSNKEPDIIGCFYDRAITVGPDPDDATGAAVVIEFKRPKRDDFLTSDPLRQITDRFFELQEGVVTSVTGRQINGKNLRFVGYFIADLTPSLRRCLRSFAHETFDGEGYYFQPPNLPAYIEVISYDRLLRNAQRRNRILFEKLGLSQ</sequence>
<organism evidence="1 2">
    <name type="scientific">Paraburkholderia dipogonis</name>
    <dbReference type="NCBI Taxonomy" id="1211383"/>
    <lineage>
        <taxon>Bacteria</taxon>
        <taxon>Pseudomonadati</taxon>
        <taxon>Pseudomonadota</taxon>
        <taxon>Betaproteobacteria</taxon>
        <taxon>Burkholderiales</taxon>
        <taxon>Burkholderiaceae</taxon>
        <taxon>Paraburkholderia</taxon>
    </lineage>
</organism>
<name>A0A4Y8N7M7_9BURK</name>
<dbReference type="Proteomes" id="UP000297385">
    <property type="component" value="Unassembled WGS sequence"/>
</dbReference>
<evidence type="ECO:0000313" key="2">
    <source>
        <dbReference type="Proteomes" id="UP000297385"/>
    </source>
</evidence>